<keyword evidence="2" id="KW-1185">Reference proteome</keyword>
<accession>D7FV74</accession>
<dbReference type="InParanoid" id="D7FV74"/>
<dbReference type="Gene3D" id="1.10.10.60">
    <property type="entry name" value="Homeodomain-like"/>
    <property type="match status" value="1"/>
</dbReference>
<name>D7FV74_ECTSI</name>
<reference evidence="1 2" key="1">
    <citation type="journal article" date="2010" name="Nature">
        <title>The Ectocarpus genome and the independent evolution of multicellularity in brown algae.</title>
        <authorList>
            <person name="Cock J.M."/>
            <person name="Sterck L."/>
            <person name="Rouze P."/>
            <person name="Scornet D."/>
            <person name="Allen A.E."/>
            <person name="Amoutzias G."/>
            <person name="Anthouard V."/>
            <person name="Artiguenave F."/>
            <person name="Aury J.M."/>
            <person name="Badger J.H."/>
            <person name="Beszteri B."/>
            <person name="Billiau K."/>
            <person name="Bonnet E."/>
            <person name="Bothwell J.H."/>
            <person name="Bowler C."/>
            <person name="Boyen C."/>
            <person name="Brownlee C."/>
            <person name="Carrano C.J."/>
            <person name="Charrier B."/>
            <person name="Cho G.Y."/>
            <person name="Coelho S.M."/>
            <person name="Collen J."/>
            <person name="Corre E."/>
            <person name="Da Silva C."/>
            <person name="Delage L."/>
            <person name="Delaroque N."/>
            <person name="Dittami S.M."/>
            <person name="Doulbeau S."/>
            <person name="Elias M."/>
            <person name="Farnham G."/>
            <person name="Gachon C.M."/>
            <person name="Gschloessl B."/>
            <person name="Heesch S."/>
            <person name="Jabbari K."/>
            <person name="Jubin C."/>
            <person name="Kawai H."/>
            <person name="Kimura K."/>
            <person name="Kloareg B."/>
            <person name="Kupper F.C."/>
            <person name="Lang D."/>
            <person name="Le Bail A."/>
            <person name="Leblanc C."/>
            <person name="Lerouge P."/>
            <person name="Lohr M."/>
            <person name="Lopez P.J."/>
            <person name="Martens C."/>
            <person name="Maumus F."/>
            <person name="Michel G."/>
            <person name="Miranda-Saavedra D."/>
            <person name="Morales J."/>
            <person name="Moreau H."/>
            <person name="Motomura T."/>
            <person name="Nagasato C."/>
            <person name="Napoli C.A."/>
            <person name="Nelson D.R."/>
            <person name="Nyvall-Collen P."/>
            <person name="Peters A.F."/>
            <person name="Pommier C."/>
            <person name="Potin P."/>
            <person name="Poulain J."/>
            <person name="Quesneville H."/>
            <person name="Read B."/>
            <person name="Rensing S.A."/>
            <person name="Ritter A."/>
            <person name="Rousvoal S."/>
            <person name="Samanta M."/>
            <person name="Samson G."/>
            <person name="Schroeder D.C."/>
            <person name="Segurens B."/>
            <person name="Strittmatter M."/>
            <person name="Tonon T."/>
            <person name="Tregear J.W."/>
            <person name="Valentin K."/>
            <person name="von Dassow P."/>
            <person name="Yamagishi T."/>
            <person name="Van de Peer Y."/>
            <person name="Wincker P."/>
        </authorList>
    </citation>
    <scope>NUCLEOTIDE SEQUENCE [LARGE SCALE GENOMIC DNA]</scope>
    <source>
        <strain evidence="2">Ec32 / CCAP1310/4</strain>
    </source>
</reference>
<evidence type="ECO:0008006" key="3">
    <source>
        <dbReference type="Google" id="ProtNLM"/>
    </source>
</evidence>
<proteinExistence type="predicted"/>
<organism evidence="1 2">
    <name type="scientific">Ectocarpus siliculosus</name>
    <name type="common">Brown alga</name>
    <name type="synonym">Conferva siliculosa</name>
    <dbReference type="NCBI Taxonomy" id="2880"/>
    <lineage>
        <taxon>Eukaryota</taxon>
        <taxon>Sar</taxon>
        <taxon>Stramenopiles</taxon>
        <taxon>Ochrophyta</taxon>
        <taxon>PX clade</taxon>
        <taxon>Phaeophyceae</taxon>
        <taxon>Ectocarpales</taxon>
        <taxon>Ectocarpaceae</taxon>
        <taxon>Ectocarpus</taxon>
    </lineage>
</organism>
<dbReference type="Proteomes" id="UP000002630">
    <property type="component" value="Linkage Group LG26"/>
</dbReference>
<dbReference type="OrthoDB" id="19768at2759"/>
<evidence type="ECO:0000313" key="2">
    <source>
        <dbReference type="Proteomes" id="UP000002630"/>
    </source>
</evidence>
<sequence length="121" mass="13860">MAARGRPSAKEKDKEDARALGVHRVPENQKREVYERVRRAMEAKTGVCTSHKVGSSSWDKNEQRVLEDGLRYYPHDQHSNMLIYIRIAAGLPKKTVRDVAHHLRHMQARSRVLPAGLPSLR</sequence>
<gene>
    <name evidence="1" type="ORF">Esi_0289_0042</name>
</gene>
<dbReference type="EMBL" id="FN648474">
    <property type="protein sequence ID" value="CBJ31880.1"/>
    <property type="molecule type" value="Genomic_DNA"/>
</dbReference>
<evidence type="ECO:0000313" key="1">
    <source>
        <dbReference type="EMBL" id="CBJ31880.1"/>
    </source>
</evidence>
<protein>
    <recommendedName>
        <fullName evidence="3">Myb-like domain-containing protein</fullName>
    </recommendedName>
</protein>
<dbReference type="EMBL" id="FN649751">
    <property type="protein sequence ID" value="CBJ31880.1"/>
    <property type="molecule type" value="Genomic_DNA"/>
</dbReference>
<dbReference type="AlphaFoldDB" id="D7FV74"/>